<dbReference type="AlphaFoldDB" id="X1QYQ3"/>
<proteinExistence type="predicted"/>
<dbReference type="GO" id="GO:0003911">
    <property type="term" value="F:DNA ligase (NAD+) activity"/>
    <property type="evidence" value="ECO:0007669"/>
    <property type="project" value="InterPro"/>
</dbReference>
<comment type="caution">
    <text evidence="3">The sequence shown here is derived from an EMBL/GenBank/DDBJ whole genome shotgun (WGS) entry which is preliminary data.</text>
</comment>
<name>X1QYQ3_9ZZZZ</name>
<dbReference type="InterPro" id="IPR013839">
    <property type="entry name" value="DNAligase_adenylation"/>
</dbReference>
<feature type="compositionally biased region" description="Polar residues" evidence="1">
    <location>
        <begin position="27"/>
        <end position="39"/>
    </location>
</feature>
<evidence type="ECO:0000313" key="3">
    <source>
        <dbReference type="EMBL" id="GAI73413.1"/>
    </source>
</evidence>
<protein>
    <recommendedName>
        <fullName evidence="2">NAD-dependent DNA ligase adenylation domain-containing protein</fullName>
    </recommendedName>
</protein>
<dbReference type="SUPFAM" id="SSF56091">
    <property type="entry name" value="DNA ligase/mRNA capping enzyme, catalytic domain"/>
    <property type="match status" value="1"/>
</dbReference>
<evidence type="ECO:0000256" key="1">
    <source>
        <dbReference type="SAM" id="MobiDB-lite"/>
    </source>
</evidence>
<sequence>KNRMKKEESLFANPRNAAAGSVRQLDPSITSQRNSFNSS</sequence>
<dbReference type="Pfam" id="PF01653">
    <property type="entry name" value="DNA_ligase_aden"/>
    <property type="match status" value="1"/>
</dbReference>
<gene>
    <name evidence="3" type="ORF">S12H4_22040</name>
</gene>
<organism evidence="3">
    <name type="scientific">marine sediment metagenome</name>
    <dbReference type="NCBI Taxonomy" id="412755"/>
    <lineage>
        <taxon>unclassified sequences</taxon>
        <taxon>metagenomes</taxon>
        <taxon>ecological metagenomes</taxon>
    </lineage>
</organism>
<reference evidence="3" key="1">
    <citation type="journal article" date="2014" name="Front. Microbiol.">
        <title>High frequency of phylogenetically diverse reductive dehalogenase-homologous genes in deep subseafloor sedimentary metagenomes.</title>
        <authorList>
            <person name="Kawai M."/>
            <person name="Futagami T."/>
            <person name="Toyoda A."/>
            <person name="Takaki Y."/>
            <person name="Nishi S."/>
            <person name="Hori S."/>
            <person name="Arai W."/>
            <person name="Tsubouchi T."/>
            <person name="Morono Y."/>
            <person name="Uchiyama I."/>
            <person name="Ito T."/>
            <person name="Fujiyama A."/>
            <person name="Inagaki F."/>
            <person name="Takami H."/>
        </authorList>
    </citation>
    <scope>NUCLEOTIDE SEQUENCE</scope>
    <source>
        <strain evidence="3">Expedition CK06-06</strain>
    </source>
</reference>
<dbReference type="EMBL" id="BARW01011428">
    <property type="protein sequence ID" value="GAI73413.1"/>
    <property type="molecule type" value="Genomic_DNA"/>
</dbReference>
<feature type="domain" description="NAD-dependent DNA ligase adenylation" evidence="2">
    <location>
        <begin position="2"/>
        <end position="34"/>
    </location>
</feature>
<evidence type="ECO:0000259" key="2">
    <source>
        <dbReference type="Pfam" id="PF01653"/>
    </source>
</evidence>
<dbReference type="Gene3D" id="3.30.470.30">
    <property type="entry name" value="DNA ligase/mRNA capping enzyme"/>
    <property type="match status" value="1"/>
</dbReference>
<feature type="region of interest" description="Disordered" evidence="1">
    <location>
        <begin position="1"/>
        <end position="39"/>
    </location>
</feature>
<accession>X1QYQ3</accession>
<feature type="non-terminal residue" evidence="3">
    <location>
        <position position="1"/>
    </location>
</feature>